<dbReference type="SMART" id="SM00490">
    <property type="entry name" value="HELICc"/>
    <property type="match status" value="1"/>
</dbReference>
<feature type="domain" description="Helicase C-terminal" evidence="3">
    <location>
        <begin position="637"/>
        <end position="787"/>
    </location>
</feature>
<dbReference type="InterPro" id="IPR014001">
    <property type="entry name" value="Helicase_ATP-bd"/>
</dbReference>
<dbReference type="GO" id="GO:0016787">
    <property type="term" value="F:hydrolase activity"/>
    <property type="evidence" value="ECO:0007669"/>
    <property type="project" value="UniProtKB-KW"/>
</dbReference>
<feature type="domain" description="Helicase ATP-binding" evidence="2">
    <location>
        <begin position="318"/>
        <end position="532"/>
    </location>
</feature>
<dbReference type="GO" id="GO:0006281">
    <property type="term" value="P:DNA repair"/>
    <property type="evidence" value="ECO:0007669"/>
    <property type="project" value="TreeGrafter"/>
</dbReference>
<dbReference type="EMBL" id="AP021857">
    <property type="protein sequence ID" value="BBO21326.1"/>
    <property type="molecule type" value="Genomic_DNA"/>
</dbReference>
<dbReference type="Gene3D" id="3.40.50.300">
    <property type="entry name" value="P-loop containing nucleotide triphosphate hydrolases"/>
    <property type="match status" value="1"/>
</dbReference>
<dbReference type="Pfam" id="PF00176">
    <property type="entry name" value="SNF2-rel_dom"/>
    <property type="match status" value="1"/>
</dbReference>
<keyword evidence="4" id="KW-0547">Nucleotide-binding</keyword>
<dbReference type="PROSITE" id="PS51194">
    <property type="entry name" value="HELICASE_CTER"/>
    <property type="match status" value="1"/>
</dbReference>
<dbReference type="Pfam" id="PF00271">
    <property type="entry name" value="Helicase_C"/>
    <property type="match status" value="1"/>
</dbReference>
<proteinExistence type="predicted"/>
<protein>
    <submittedName>
        <fullName evidence="4">DEAD/DEAH box helicase</fullName>
    </submittedName>
</protein>
<dbReference type="SUPFAM" id="SSF52540">
    <property type="entry name" value="P-loop containing nucleoside triphosphate hydrolases"/>
    <property type="match status" value="2"/>
</dbReference>
<dbReference type="PROSITE" id="PS51192">
    <property type="entry name" value="HELICASE_ATP_BIND_1"/>
    <property type="match status" value="1"/>
</dbReference>
<evidence type="ECO:0000259" key="3">
    <source>
        <dbReference type="PROSITE" id="PS51194"/>
    </source>
</evidence>
<dbReference type="InterPro" id="IPR027417">
    <property type="entry name" value="P-loop_NTPase"/>
</dbReference>
<dbReference type="SMART" id="SM00487">
    <property type="entry name" value="DEXDc"/>
    <property type="match status" value="1"/>
</dbReference>
<keyword evidence="4" id="KW-0067">ATP-binding</keyword>
<dbReference type="CDD" id="cd18793">
    <property type="entry name" value="SF2_C_SNF"/>
    <property type="match status" value="1"/>
</dbReference>
<dbReference type="Proteomes" id="UP000662914">
    <property type="component" value="Chromosome"/>
</dbReference>
<evidence type="ECO:0000313" key="5">
    <source>
        <dbReference type="Proteomes" id="UP000662914"/>
    </source>
</evidence>
<dbReference type="InterPro" id="IPR001650">
    <property type="entry name" value="Helicase_C-like"/>
</dbReference>
<dbReference type="InterPro" id="IPR000330">
    <property type="entry name" value="SNF2_N"/>
</dbReference>
<evidence type="ECO:0000313" key="4">
    <source>
        <dbReference type="EMBL" id="BBO21326.1"/>
    </source>
</evidence>
<dbReference type="GO" id="GO:0031297">
    <property type="term" value="P:replication fork processing"/>
    <property type="evidence" value="ECO:0007669"/>
    <property type="project" value="TreeGrafter"/>
</dbReference>
<evidence type="ECO:0000259" key="2">
    <source>
        <dbReference type="PROSITE" id="PS51192"/>
    </source>
</evidence>
<dbReference type="PANTHER" id="PTHR45766">
    <property type="entry name" value="DNA ANNEALING HELICASE AND ENDONUCLEASE ZRANB3 FAMILY MEMBER"/>
    <property type="match status" value="1"/>
</dbReference>
<dbReference type="PANTHER" id="PTHR45766:SF6">
    <property type="entry name" value="SWI_SNF-RELATED MATRIX-ASSOCIATED ACTIN-DEPENDENT REGULATOR OF CHROMATIN SUBFAMILY A-LIKE PROTEIN 1"/>
    <property type="match status" value="1"/>
</dbReference>
<sequence length="817" mass="89809">MLGYAPLVRHDEDIILQTTVTQIELREIRGPKQWREIRGPKPEHVDVTLDNAGEIRALCWLYQTSDQGLYRMAKTSGGRWDRDAGGWTFDSPEIAQGLLDAIVKRHPDWPVLVSGKEIEWLAGVRIARRQLGKVGYCVFPLGLPYFSRACGGMKIYRVSQGERGKIGVAVGDAVEVDAFVGVLLEQGAHEDDALLQEWGFHGQNSPLQIATSGWAVEIRCDLGNPAHFLLHKQEYEWVGSWPNGVRTAIPWDGVINKTRRDWPRIEAQLQSAGLECRGDDPTQEIATPATLELERIPGWNAPASSGLQLHHYQREGVEFCARRGMRALIGDEMGVGKTAQAIAAAEGTGAQRVVIVCPANARYVWEREIQSWGRGGDIQHITSQLDVLDEAARWHIITYDLLAARVETWRFLDEQEKQAFATAFPDRDDIKQGKVKLELATTTAPAFANPKRVAAWEKIMQRLRGELLEQLAAAGALLIVDEAHRGKNKNAKRSKALARLAATGGGVLLLTGTPLRNHAGEAARLLGYLDSQAAVDLDKERGYTIQDVQDYLSYYMIRRTKAEVLPELPEKTRQRVDLDRLDPDVVESYHQHLIHARRCYEDAINEGAGESAARQAAQGSIELARSALGLAKVRGGAVAELVAGVVEDRECCVVFSAHHQVSDELQRQLQEAGIETAIIDGRTDQQERARLVQEFQEGRLQVLVGGINAAGESITLTRADTVVFIELDWVPAALLQAEDRIHRVGQKNACQIIHGIAKIAGENLDELMIDTLGAKLSTIGQVLGEGGDNIIAGAGIRADILRQLLKVGAATSTAVAA</sequence>
<reference evidence="4" key="1">
    <citation type="journal article" name="DNA Res.">
        <title>The physiological potential of anammox bacteria as revealed by their core genome structure.</title>
        <authorList>
            <person name="Okubo T."/>
            <person name="Toyoda A."/>
            <person name="Fukuhara K."/>
            <person name="Uchiyama I."/>
            <person name="Harigaya Y."/>
            <person name="Kuroiwa M."/>
            <person name="Suzuki T."/>
            <person name="Murakami Y."/>
            <person name="Suwa Y."/>
            <person name="Takami H."/>
        </authorList>
    </citation>
    <scope>NUCLEOTIDE SEQUENCE</scope>
    <source>
        <strain evidence="4">317325-3</strain>
    </source>
</reference>
<keyword evidence="4" id="KW-0347">Helicase</keyword>
<dbReference type="Gene3D" id="3.40.50.10810">
    <property type="entry name" value="Tandem AAA-ATPase domain"/>
    <property type="match status" value="1"/>
</dbReference>
<dbReference type="GO" id="GO:0005524">
    <property type="term" value="F:ATP binding"/>
    <property type="evidence" value="ECO:0007669"/>
    <property type="project" value="InterPro"/>
</dbReference>
<keyword evidence="1" id="KW-0378">Hydrolase</keyword>
<dbReference type="KEGG" id="ddz:DSYM_20250"/>
<dbReference type="InterPro" id="IPR049730">
    <property type="entry name" value="SNF2/RAD54-like_C"/>
</dbReference>
<accession>A0A809RYQ6</accession>
<name>A0A809RYQ6_9PROT</name>
<dbReference type="InterPro" id="IPR038718">
    <property type="entry name" value="SNF2-like_sf"/>
</dbReference>
<dbReference type="GO" id="GO:0004386">
    <property type="term" value="F:helicase activity"/>
    <property type="evidence" value="ECO:0007669"/>
    <property type="project" value="UniProtKB-KW"/>
</dbReference>
<evidence type="ECO:0000256" key="1">
    <source>
        <dbReference type="ARBA" id="ARBA00022801"/>
    </source>
</evidence>
<gene>
    <name evidence="4" type="ORF">DSYM_20250</name>
</gene>
<dbReference type="AlphaFoldDB" id="A0A809RYQ6"/>
<organism evidence="4 5">
    <name type="scientific">Candidatus Desulfobacillus denitrificans</name>
    <dbReference type="NCBI Taxonomy" id="2608985"/>
    <lineage>
        <taxon>Bacteria</taxon>
        <taxon>Pseudomonadati</taxon>
        <taxon>Pseudomonadota</taxon>
        <taxon>Betaproteobacteria</taxon>
        <taxon>Candidatus Desulfobacillus</taxon>
    </lineage>
</organism>